<dbReference type="SMART" id="SM00388">
    <property type="entry name" value="HisKA"/>
    <property type="match status" value="1"/>
</dbReference>
<dbReference type="Gene3D" id="1.10.287.130">
    <property type="match status" value="1"/>
</dbReference>
<evidence type="ECO:0000256" key="3">
    <source>
        <dbReference type="ARBA" id="ARBA00022553"/>
    </source>
</evidence>
<name>A0A9D2G8I0_9FIRM</name>
<sequence>MDWSVITSVFAAAAAAAMAWKMRRLKKDIYEFADSLEENLDAVIQGKEPENTGDTADSLSGKLNEKLHRVNHILEQKEQEAAMNRETMKELISDISHQTKTPIANQKIYLEILKSRDLSADIRGFVDRLEHQTDKLEFLFDSMVKMSRLETGVIQIQKENSDLVETIGRAVAAIVPSAEAKGIRLSVEVSHPWEMEKRKGTHSLPEQPAGRLFLCHDRKWTEEAVYNLLDNGVKYTQRGGSVTIRLIRREIFTEIHVRDTGKGIAVERQAQIFTRFYREPEVHDREGVGIGLYLTRKIAELQSGYVEVKSEPGEGADFCIYLPNG</sequence>
<organism evidence="8 9">
    <name type="scientific">Candidatus Mediterraneibacter stercoravium</name>
    <dbReference type="NCBI Taxonomy" id="2838685"/>
    <lineage>
        <taxon>Bacteria</taxon>
        <taxon>Bacillati</taxon>
        <taxon>Bacillota</taxon>
        <taxon>Clostridia</taxon>
        <taxon>Lachnospirales</taxon>
        <taxon>Lachnospiraceae</taxon>
        <taxon>Mediterraneibacter</taxon>
    </lineage>
</organism>
<keyword evidence="5 8" id="KW-0418">Kinase</keyword>
<gene>
    <name evidence="8" type="ORF">H9723_07475</name>
</gene>
<evidence type="ECO:0000256" key="4">
    <source>
        <dbReference type="ARBA" id="ARBA00022679"/>
    </source>
</evidence>
<comment type="catalytic activity">
    <reaction evidence="1">
        <text>ATP + protein L-histidine = ADP + protein N-phospho-L-histidine.</text>
        <dbReference type="EC" id="2.7.13.3"/>
    </reaction>
</comment>
<dbReference type="Pfam" id="PF00512">
    <property type="entry name" value="HisKA"/>
    <property type="match status" value="1"/>
</dbReference>
<evidence type="ECO:0000256" key="6">
    <source>
        <dbReference type="ARBA" id="ARBA00023012"/>
    </source>
</evidence>
<dbReference type="Proteomes" id="UP000824116">
    <property type="component" value="Unassembled WGS sequence"/>
</dbReference>
<dbReference type="Pfam" id="PF02518">
    <property type="entry name" value="HATPase_c"/>
    <property type="match status" value="1"/>
</dbReference>
<evidence type="ECO:0000313" key="9">
    <source>
        <dbReference type="Proteomes" id="UP000824116"/>
    </source>
</evidence>
<dbReference type="PROSITE" id="PS50109">
    <property type="entry name" value="HIS_KIN"/>
    <property type="match status" value="1"/>
</dbReference>
<dbReference type="CDD" id="cd00082">
    <property type="entry name" value="HisKA"/>
    <property type="match status" value="1"/>
</dbReference>
<dbReference type="InterPro" id="IPR003661">
    <property type="entry name" value="HisK_dim/P_dom"/>
</dbReference>
<accession>A0A9D2G8I0</accession>
<evidence type="ECO:0000313" key="8">
    <source>
        <dbReference type="EMBL" id="HIZ75064.1"/>
    </source>
</evidence>
<dbReference type="GO" id="GO:0000155">
    <property type="term" value="F:phosphorelay sensor kinase activity"/>
    <property type="evidence" value="ECO:0007669"/>
    <property type="project" value="InterPro"/>
</dbReference>
<evidence type="ECO:0000256" key="5">
    <source>
        <dbReference type="ARBA" id="ARBA00022777"/>
    </source>
</evidence>
<dbReference type="InterPro" id="IPR003594">
    <property type="entry name" value="HATPase_dom"/>
</dbReference>
<dbReference type="AlphaFoldDB" id="A0A9D2G8I0"/>
<dbReference type="SUPFAM" id="SSF55874">
    <property type="entry name" value="ATPase domain of HSP90 chaperone/DNA topoisomerase II/histidine kinase"/>
    <property type="match status" value="1"/>
</dbReference>
<dbReference type="InterPro" id="IPR050736">
    <property type="entry name" value="Sensor_HK_Regulatory"/>
</dbReference>
<dbReference type="PRINTS" id="PR00344">
    <property type="entry name" value="BCTRLSENSOR"/>
</dbReference>
<dbReference type="InterPro" id="IPR036097">
    <property type="entry name" value="HisK_dim/P_sf"/>
</dbReference>
<evidence type="ECO:0000259" key="7">
    <source>
        <dbReference type="PROSITE" id="PS50109"/>
    </source>
</evidence>
<dbReference type="EMBL" id="DXAY01000177">
    <property type="protein sequence ID" value="HIZ75064.1"/>
    <property type="molecule type" value="Genomic_DNA"/>
</dbReference>
<dbReference type="InterPro" id="IPR036890">
    <property type="entry name" value="HATPase_C_sf"/>
</dbReference>
<dbReference type="PANTHER" id="PTHR43711">
    <property type="entry name" value="TWO-COMPONENT HISTIDINE KINASE"/>
    <property type="match status" value="1"/>
</dbReference>
<evidence type="ECO:0000256" key="2">
    <source>
        <dbReference type="ARBA" id="ARBA00012438"/>
    </source>
</evidence>
<keyword evidence="4" id="KW-0808">Transferase</keyword>
<dbReference type="SMART" id="SM00387">
    <property type="entry name" value="HATPase_c"/>
    <property type="match status" value="1"/>
</dbReference>
<dbReference type="EC" id="2.7.13.3" evidence="2"/>
<reference evidence="8" key="2">
    <citation type="submission" date="2021-04" db="EMBL/GenBank/DDBJ databases">
        <authorList>
            <person name="Gilroy R."/>
        </authorList>
    </citation>
    <scope>NUCLEOTIDE SEQUENCE</scope>
    <source>
        <strain evidence="8">CHK196-3914</strain>
    </source>
</reference>
<keyword evidence="6" id="KW-0902">Two-component regulatory system</keyword>
<dbReference type="SUPFAM" id="SSF47384">
    <property type="entry name" value="Homodimeric domain of signal transducing histidine kinase"/>
    <property type="match status" value="1"/>
</dbReference>
<comment type="caution">
    <text evidence="8">The sequence shown here is derived from an EMBL/GenBank/DDBJ whole genome shotgun (WGS) entry which is preliminary data.</text>
</comment>
<dbReference type="InterPro" id="IPR004358">
    <property type="entry name" value="Sig_transdc_His_kin-like_C"/>
</dbReference>
<dbReference type="PANTHER" id="PTHR43711:SF26">
    <property type="entry name" value="SENSOR HISTIDINE KINASE RCSC"/>
    <property type="match status" value="1"/>
</dbReference>
<dbReference type="Gene3D" id="3.30.565.10">
    <property type="entry name" value="Histidine kinase-like ATPase, C-terminal domain"/>
    <property type="match status" value="1"/>
</dbReference>
<feature type="domain" description="Histidine kinase" evidence="7">
    <location>
        <begin position="94"/>
        <end position="325"/>
    </location>
</feature>
<protein>
    <recommendedName>
        <fullName evidence="2">histidine kinase</fullName>
        <ecNumber evidence="2">2.7.13.3</ecNumber>
    </recommendedName>
</protein>
<dbReference type="InterPro" id="IPR005467">
    <property type="entry name" value="His_kinase_dom"/>
</dbReference>
<keyword evidence="3" id="KW-0597">Phosphoprotein</keyword>
<proteinExistence type="predicted"/>
<reference evidence="8" key="1">
    <citation type="journal article" date="2021" name="PeerJ">
        <title>Extensive microbial diversity within the chicken gut microbiome revealed by metagenomics and culture.</title>
        <authorList>
            <person name="Gilroy R."/>
            <person name="Ravi A."/>
            <person name="Getino M."/>
            <person name="Pursley I."/>
            <person name="Horton D.L."/>
            <person name="Alikhan N.F."/>
            <person name="Baker D."/>
            <person name="Gharbi K."/>
            <person name="Hall N."/>
            <person name="Watson M."/>
            <person name="Adriaenssens E.M."/>
            <person name="Foster-Nyarko E."/>
            <person name="Jarju S."/>
            <person name="Secka A."/>
            <person name="Antonio M."/>
            <person name="Oren A."/>
            <person name="Chaudhuri R.R."/>
            <person name="La Ragione R."/>
            <person name="Hildebrand F."/>
            <person name="Pallen M.J."/>
        </authorList>
    </citation>
    <scope>NUCLEOTIDE SEQUENCE</scope>
    <source>
        <strain evidence="8">CHK196-3914</strain>
    </source>
</reference>
<evidence type="ECO:0000256" key="1">
    <source>
        <dbReference type="ARBA" id="ARBA00000085"/>
    </source>
</evidence>